<dbReference type="Pfam" id="PF02182">
    <property type="entry name" value="SAD_SRA"/>
    <property type="match status" value="1"/>
</dbReference>
<sequence>MPPTRTLQRVKSESPSIKSEPDSDSESNSNEGETYEQARERQIAENQALLEGLGLFQIPTLPGASSSSSSTPIPAGQRVKREEKPVIDPASLRRTSRRPASKGQIVYNGRALKQRTSTGEFLRYQPEPKAAPPSIVYGNVPGVPVFRTWDHKSLISPTVHDGSLRVRSTSLKPAASLCLYGQGGFNSSANMAWQDSLDFGNRFTFISAYGNYTFGDYVKGIGGQVQVRDQTFDHAIHQALEKNMETGTVIRVIRGSRSNCVWAPEHGFRYDGLYKIISARAIKSPITGKQVCTFEFRRCPRQGNIPKRTRTGGRSGTGSRGGLGWVWAEEESEGDEDGERNQVEFEVADDVEVEVAERAGDESQSESELEAESSSSEDDGSAYGQNIAIAVDVESESDSDDGDEDEAASSGDELAISREEASLRLPIRAGSNVESAIEVEDVIVVTAAPAAVPVPAAAPAPAPIAVAIATPIAERGERTRCMAKSRRGRPGR</sequence>
<feature type="domain" description="YDG" evidence="4">
    <location>
        <begin position="138"/>
        <end position="298"/>
    </location>
</feature>
<proteinExistence type="predicted"/>
<dbReference type="InterPro" id="IPR015947">
    <property type="entry name" value="PUA-like_sf"/>
</dbReference>
<reference evidence="5" key="1">
    <citation type="submission" date="2020-04" db="EMBL/GenBank/DDBJ databases">
        <title>Analysis of mating type loci in Filobasidium floriforme.</title>
        <authorList>
            <person name="Nowrousian M."/>
        </authorList>
    </citation>
    <scope>NUCLEOTIDE SEQUENCE</scope>
    <source>
        <strain evidence="5">CBS 6242</strain>
    </source>
</reference>
<keyword evidence="6" id="KW-1185">Reference proteome</keyword>
<evidence type="ECO:0000256" key="3">
    <source>
        <dbReference type="SAM" id="MobiDB-lite"/>
    </source>
</evidence>
<comment type="caution">
    <text evidence="5">The sequence shown here is derived from an EMBL/GenBank/DDBJ whole genome shotgun (WGS) entry which is preliminary data.</text>
</comment>
<dbReference type="GO" id="GO:0044027">
    <property type="term" value="P:negative regulation of gene expression via chromosomal CpG island methylation"/>
    <property type="evidence" value="ECO:0007669"/>
    <property type="project" value="TreeGrafter"/>
</dbReference>
<keyword evidence="1 2" id="KW-0539">Nucleus</keyword>
<dbReference type="Proteomes" id="UP000812966">
    <property type="component" value="Unassembled WGS sequence"/>
</dbReference>
<feature type="compositionally biased region" description="Acidic residues" evidence="3">
    <location>
        <begin position="363"/>
        <end position="380"/>
    </location>
</feature>
<comment type="subcellular location">
    <subcellularLocation>
        <location evidence="2">Nucleus</location>
    </subcellularLocation>
</comment>
<feature type="region of interest" description="Disordered" evidence="3">
    <location>
        <begin position="61"/>
        <end position="103"/>
    </location>
</feature>
<organism evidence="5 6">
    <name type="scientific">Filobasidium floriforme</name>
    <dbReference type="NCBI Taxonomy" id="5210"/>
    <lineage>
        <taxon>Eukaryota</taxon>
        <taxon>Fungi</taxon>
        <taxon>Dikarya</taxon>
        <taxon>Basidiomycota</taxon>
        <taxon>Agaricomycotina</taxon>
        <taxon>Tremellomycetes</taxon>
        <taxon>Filobasidiales</taxon>
        <taxon>Filobasidiaceae</taxon>
        <taxon>Filobasidium</taxon>
    </lineage>
</organism>
<gene>
    <name evidence="5" type="ORF">FFLO_05058</name>
</gene>
<feature type="region of interest" description="Disordered" evidence="3">
    <location>
        <begin position="1"/>
        <end position="46"/>
    </location>
</feature>
<dbReference type="GO" id="GO:0061630">
    <property type="term" value="F:ubiquitin protein ligase activity"/>
    <property type="evidence" value="ECO:0007669"/>
    <property type="project" value="TreeGrafter"/>
</dbReference>
<dbReference type="InterPro" id="IPR003105">
    <property type="entry name" value="SRA_YDG"/>
</dbReference>
<feature type="compositionally biased region" description="Acidic residues" evidence="3">
    <location>
        <begin position="394"/>
        <end position="407"/>
    </location>
</feature>
<feature type="compositionally biased region" description="Gly residues" evidence="3">
    <location>
        <begin position="313"/>
        <end position="324"/>
    </location>
</feature>
<dbReference type="GO" id="GO:0005634">
    <property type="term" value="C:nucleus"/>
    <property type="evidence" value="ECO:0007669"/>
    <property type="project" value="UniProtKB-SubCell"/>
</dbReference>
<accession>A0A8K0JJR9</accession>
<dbReference type="PANTHER" id="PTHR14140:SF27">
    <property type="entry name" value="OS04G0289800 PROTEIN"/>
    <property type="match status" value="1"/>
</dbReference>
<feature type="compositionally biased region" description="Polar residues" evidence="3">
    <location>
        <begin position="1"/>
        <end position="17"/>
    </location>
</feature>
<dbReference type="Gene3D" id="2.30.280.10">
    <property type="entry name" value="SRA-YDG"/>
    <property type="match status" value="1"/>
</dbReference>
<dbReference type="InterPro" id="IPR036987">
    <property type="entry name" value="SRA-YDG_sf"/>
</dbReference>
<dbReference type="InterPro" id="IPR045134">
    <property type="entry name" value="UHRF1/2-like"/>
</dbReference>
<dbReference type="PROSITE" id="PS51015">
    <property type="entry name" value="YDG"/>
    <property type="match status" value="1"/>
</dbReference>
<feature type="region of interest" description="Disordered" evidence="3">
    <location>
        <begin position="394"/>
        <end position="423"/>
    </location>
</feature>
<dbReference type="SMART" id="SM00466">
    <property type="entry name" value="SRA"/>
    <property type="match status" value="1"/>
</dbReference>
<evidence type="ECO:0000256" key="1">
    <source>
        <dbReference type="ARBA" id="ARBA00023242"/>
    </source>
</evidence>
<dbReference type="EMBL" id="JABELV010000119">
    <property type="protein sequence ID" value="KAG7530395.1"/>
    <property type="molecule type" value="Genomic_DNA"/>
</dbReference>
<name>A0A8K0JJR9_9TREE</name>
<evidence type="ECO:0000256" key="2">
    <source>
        <dbReference type="PROSITE-ProRule" id="PRU00358"/>
    </source>
</evidence>
<dbReference type="SUPFAM" id="SSF88697">
    <property type="entry name" value="PUA domain-like"/>
    <property type="match status" value="1"/>
</dbReference>
<feature type="compositionally biased region" description="Acidic residues" evidence="3">
    <location>
        <begin position="328"/>
        <end position="338"/>
    </location>
</feature>
<dbReference type="AlphaFoldDB" id="A0A8K0JJR9"/>
<evidence type="ECO:0000259" key="4">
    <source>
        <dbReference type="PROSITE" id="PS51015"/>
    </source>
</evidence>
<protein>
    <recommendedName>
        <fullName evidence="4">YDG domain-containing protein</fullName>
    </recommendedName>
</protein>
<evidence type="ECO:0000313" key="6">
    <source>
        <dbReference type="Proteomes" id="UP000812966"/>
    </source>
</evidence>
<dbReference type="PANTHER" id="PTHR14140">
    <property type="entry name" value="E3 UBIQUITIN-PROTEIN LIGASE UHRF-RELATED"/>
    <property type="match status" value="1"/>
</dbReference>
<evidence type="ECO:0000313" key="5">
    <source>
        <dbReference type="EMBL" id="KAG7530395.1"/>
    </source>
</evidence>
<dbReference type="GO" id="GO:0016567">
    <property type="term" value="P:protein ubiquitination"/>
    <property type="evidence" value="ECO:0007669"/>
    <property type="project" value="TreeGrafter"/>
</dbReference>
<feature type="region of interest" description="Disordered" evidence="3">
    <location>
        <begin position="303"/>
        <end position="382"/>
    </location>
</feature>